<sequence length="208" mass="24432">MGSQKTFKDLFLHKANELLMRRENRKFEIDLFNKYAVEFFISYFSDLENLKKLKGMAHKGIYFYGGCGTGKSLFFEILEEIYKSYQNPALRIKTVHTIDLTDQYMSQLSNPKKLAPNDDSLYSKYNKGNIHFEDLGAESKLNHFGNSVEIMSDLIQLRYSTSRRVSCRTYISTNLSPDEARKRYGVRVYDRLFEMFNFIPLNGDSRRK</sequence>
<evidence type="ECO:0000313" key="2">
    <source>
        <dbReference type="Proteomes" id="UP001257234"/>
    </source>
</evidence>
<comment type="caution">
    <text evidence="1">The sequence shown here is derived from an EMBL/GenBank/DDBJ whole genome shotgun (WGS) entry which is preliminary data.</text>
</comment>
<reference evidence="2" key="1">
    <citation type="submission" date="2023-07" db="EMBL/GenBank/DDBJ databases">
        <title>Christiangramia sp. SM2212., a novel bacterium of the family Flavobacteriaceae isolated from the sea sediment.</title>
        <authorList>
            <person name="Wang J."/>
            <person name="Zhang X."/>
        </authorList>
    </citation>
    <scope>NUCLEOTIDE SEQUENCE [LARGE SCALE GENOMIC DNA]</scope>
    <source>
        <strain evidence="2">SM2212</strain>
    </source>
</reference>
<name>A0ABU1EQ14_9FLAO</name>
<organism evidence="1 2">
    <name type="scientific">Christiangramia sediminicola</name>
    <dbReference type="NCBI Taxonomy" id="3073267"/>
    <lineage>
        <taxon>Bacteria</taxon>
        <taxon>Pseudomonadati</taxon>
        <taxon>Bacteroidota</taxon>
        <taxon>Flavobacteriia</taxon>
        <taxon>Flavobacteriales</taxon>
        <taxon>Flavobacteriaceae</taxon>
        <taxon>Christiangramia</taxon>
    </lineage>
</organism>
<dbReference type="EMBL" id="JAVJIU010000003">
    <property type="protein sequence ID" value="MDR5590480.1"/>
    <property type="molecule type" value="Genomic_DNA"/>
</dbReference>
<dbReference type="InterPro" id="IPR027417">
    <property type="entry name" value="P-loop_NTPase"/>
</dbReference>
<gene>
    <name evidence="1" type="ORF">RE431_07510</name>
</gene>
<proteinExistence type="predicted"/>
<dbReference type="Proteomes" id="UP001257234">
    <property type="component" value="Unassembled WGS sequence"/>
</dbReference>
<keyword evidence="2" id="KW-1185">Reference proteome</keyword>
<dbReference type="SUPFAM" id="SSF52540">
    <property type="entry name" value="P-loop containing nucleoside triphosphate hydrolases"/>
    <property type="match status" value="1"/>
</dbReference>
<evidence type="ECO:0000313" key="1">
    <source>
        <dbReference type="EMBL" id="MDR5590480.1"/>
    </source>
</evidence>
<dbReference type="RefSeq" id="WP_309561356.1">
    <property type="nucleotide sequence ID" value="NZ_JAVJIU010000003.1"/>
</dbReference>
<protein>
    <submittedName>
        <fullName evidence="1">Uncharacterized protein</fullName>
    </submittedName>
</protein>
<accession>A0ABU1EQ14</accession>
<dbReference type="Gene3D" id="3.40.50.300">
    <property type="entry name" value="P-loop containing nucleotide triphosphate hydrolases"/>
    <property type="match status" value="1"/>
</dbReference>